<dbReference type="AlphaFoldDB" id="A0A949X3Y4"/>
<feature type="coiled-coil region" evidence="1">
    <location>
        <begin position="3"/>
        <end position="55"/>
    </location>
</feature>
<keyword evidence="3" id="KW-1185">Reference proteome</keyword>
<dbReference type="RefSeq" id="WP_218322546.1">
    <property type="nucleotide sequence ID" value="NZ_JAEEGC010000125.1"/>
</dbReference>
<evidence type="ECO:0000256" key="1">
    <source>
        <dbReference type="SAM" id="Coils"/>
    </source>
</evidence>
<dbReference type="EMBL" id="JAEEGC010000125">
    <property type="protein sequence ID" value="MBV7275494.1"/>
    <property type="molecule type" value="Genomic_DNA"/>
</dbReference>
<comment type="caution">
    <text evidence="2">The sequence shown here is derived from an EMBL/GenBank/DDBJ whole genome shotgun (WGS) entry which is preliminary data.</text>
</comment>
<proteinExistence type="predicted"/>
<dbReference type="Proteomes" id="UP000694308">
    <property type="component" value="Unassembled WGS sequence"/>
</dbReference>
<sequence length="158" mass="18072">MDNSNEEMNIEELQNKMQQELKELQEKYSQMTTQIQELQNNKSDLKNSIKTMNDSFEQVSKNVEHILAKLDNISGTNKDLDDEDLLDEDAPDKKIGFLVKKILFTPLRKLTVGTIASVLSIVDGTSKLTCEVKEGFEDIVAEAQYQRKRKQMAAMDEI</sequence>
<accession>A0A949X3Y4</accession>
<protein>
    <submittedName>
        <fullName evidence="2">Uncharacterized protein</fullName>
    </submittedName>
</protein>
<organism evidence="2 3">
    <name type="scientific">Clostridium thailandense</name>
    <dbReference type="NCBI Taxonomy" id="2794346"/>
    <lineage>
        <taxon>Bacteria</taxon>
        <taxon>Bacillati</taxon>
        <taxon>Bacillota</taxon>
        <taxon>Clostridia</taxon>
        <taxon>Eubacteriales</taxon>
        <taxon>Clostridiaceae</taxon>
        <taxon>Clostridium</taxon>
    </lineage>
</organism>
<name>A0A949X3Y4_9CLOT</name>
<evidence type="ECO:0000313" key="3">
    <source>
        <dbReference type="Proteomes" id="UP000694308"/>
    </source>
</evidence>
<gene>
    <name evidence="2" type="ORF">I6U48_21560</name>
</gene>
<keyword evidence="1" id="KW-0175">Coiled coil</keyword>
<reference evidence="2" key="1">
    <citation type="submission" date="2020-12" db="EMBL/GenBank/DDBJ databases">
        <title>Clostridium thailandense sp. nov., a novel acetogenic bacterium isolated from peat land soil in Thailand.</title>
        <authorList>
            <person name="Chaikitkaew S."/>
            <person name="Birkeland N.K."/>
        </authorList>
    </citation>
    <scope>NUCLEOTIDE SEQUENCE</scope>
    <source>
        <strain evidence="2">PL3</strain>
    </source>
</reference>
<evidence type="ECO:0000313" key="2">
    <source>
        <dbReference type="EMBL" id="MBV7275494.1"/>
    </source>
</evidence>